<evidence type="ECO:0000256" key="1">
    <source>
        <dbReference type="SAM" id="MobiDB-lite"/>
    </source>
</evidence>
<feature type="region of interest" description="Disordered" evidence="1">
    <location>
        <begin position="234"/>
        <end position="262"/>
    </location>
</feature>
<dbReference type="EMBL" id="KB469298">
    <property type="protein sequence ID" value="EPQ58467.1"/>
    <property type="molecule type" value="Genomic_DNA"/>
</dbReference>
<keyword evidence="2" id="KW-0812">Transmembrane</keyword>
<keyword evidence="2" id="KW-1133">Transmembrane helix</keyword>
<dbReference type="KEGG" id="gtr:GLOTRDRAFT_137180"/>
<dbReference type="RefSeq" id="XP_007863636.1">
    <property type="nucleotide sequence ID" value="XM_007865445.1"/>
</dbReference>
<evidence type="ECO:0000313" key="4">
    <source>
        <dbReference type="Proteomes" id="UP000030669"/>
    </source>
</evidence>
<keyword evidence="4" id="KW-1185">Reference proteome</keyword>
<dbReference type="Proteomes" id="UP000030669">
    <property type="component" value="Unassembled WGS sequence"/>
</dbReference>
<name>S7QGC7_GLOTA</name>
<reference evidence="3 4" key="1">
    <citation type="journal article" date="2012" name="Science">
        <title>The Paleozoic origin of enzymatic lignin decomposition reconstructed from 31 fungal genomes.</title>
        <authorList>
            <person name="Floudas D."/>
            <person name="Binder M."/>
            <person name="Riley R."/>
            <person name="Barry K."/>
            <person name="Blanchette R.A."/>
            <person name="Henrissat B."/>
            <person name="Martinez A.T."/>
            <person name="Otillar R."/>
            <person name="Spatafora J.W."/>
            <person name="Yadav J.S."/>
            <person name="Aerts A."/>
            <person name="Benoit I."/>
            <person name="Boyd A."/>
            <person name="Carlson A."/>
            <person name="Copeland A."/>
            <person name="Coutinho P.M."/>
            <person name="de Vries R.P."/>
            <person name="Ferreira P."/>
            <person name="Findley K."/>
            <person name="Foster B."/>
            <person name="Gaskell J."/>
            <person name="Glotzer D."/>
            <person name="Gorecki P."/>
            <person name="Heitman J."/>
            <person name="Hesse C."/>
            <person name="Hori C."/>
            <person name="Igarashi K."/>
            <person name="Jurgens J.A."/>
            <person name="Kallen N."/>
            <person name="Kersten P."/>
            <person name="Kohler A."/>
            <person name="Kuees U."/>
            <person name="Kumar T.K.A."/>
            <person name="Kuo A."/>
            <person name="LaButti K."/>
            <person name="Larrondo L.F."/>
            <person name="Lindquist E."/>
            <person name="Ling A."/>
            <person name="Lombard V."/>
            <person name="Lucas S."/>
            <person name="Lundell T."/>
            <person name="Martin R."/>
            <person name="McLaughlin D.J."/>
            <person name="Morgenstern I."/>
            <person name="Morin E."/>
            <person name="Murat C."/>
            <person name="Nagy L.G."/>
            <person name="Nolan M."/>
            <person name="Ohm R.A."/>
            <person name="Patyshakuliyeva A."/>
            <person name="Rokas A."/>
            <person name="Ruiz-Duenas F.J."/>
            <person name="Sabat G."/>
            <person name="Salamov A."/>
            <person name="Samejima M."/>
            <person name="Schmutz J."/>
            <person name="Slot J.C."/>
            <person name="St John F."/>
            <person name="Stenlid J."/>
            <person name="Sun H."/>
            <person name="Sun S."/>
            <person name="Syed K."/>
            <person name="Tsang A."/>
            <person name="Wiebenga A."/>
            <person name="Young D."/>
            <person name="Pisabarro A."/>
            <person name="Eastwood D.C."/>
            <person name="Martin F."/>
            <person name="Cullen D."/>
            <person name="Grigoriev I.V."/>
            <person name="Hibbett D.S."/>
        </authorList>
    </citation>
    <scope>NUCLEOTIDE SEQUENCE [LARGE SCALE GENOMIC DNA]</scope>
    <source>
        <strain evidence="3 4">ATCC 11539</strain>
    </source>
</reference>
<proteinExistence type="predicted"/>
<evidence type="ECO:0000256" key="2">
    <source>
        <dbReference type="SAM" id="Phobius"/>
    </source>
</evidence>
<dbReference type="GeneID" id="19303700"/>
<dbReference type="HOGENOM" id="CLU_1034589_0_0_1"/>
<protein>
    <submittedName>
        <fullName evidence="3">Uncharacterized protein</fullName>
    </submittedName>
</protein>
<feature type="region of interest" description="Disordered" evidence="1">
    <location>
        <begin position="142"/>
        <end position="180"/>
    </location>
</feature>
<keyword evidence="2" id="KW-0472">Membrane</keyword>
<gene>
    <name evidence="3" type="ORF">GLOTRDRAFT_137180</name>
</gene>
<organism evidence="3 4">
    <name type="scientific">Gloeophyllum trabeum (strain ATCC 11539 / FP-39264 / Madison 617)</name>
    <name type="common">Brown rot fungus</name>
    <dbReference type="NCBI Taxonomy" id="670483"/>
    <lineage>
        <taxon>Eukaryota</taxon>
        <taxon>Fungi</taxon>
        <taxon>Dikarya</taxon>
        <taxon>Basidiomycota</taxon>
        <taxon>Agaricomycotina</taxon>
        <taxon>Agaricomycetes</taxon>
        <taxon>Gloeophyllales</taxon>
        <taxon>Gloeophyllaceae</taxon>
        <taxon>Gloeophyllum</taxon>
    </lineage>
</organism>
<sequence>MVSASRLIPRDVGLGHFADDDPENHDCRSLIDPSVVKMCKGDLITMACITVWFCFVVWFWFAGYKRFKAFYHARLAHRVPSCASIRKKNASPHVNTARPAFKPYWLLGSRPQTPATGDAEKAPVPAAPPPDPYFVVPRRLSGSLISPTRPPTSPPRAYRLASRYSPHSDSPTHNRRSAASSCLGLGFGEDVPLPAPALQRPSRAPPQLEDVYIRDGLGSMWPLALDLEPQPLAGPCATSTPKKGRRGSGVPALPGSPSKKEGWVMIETV</sequence>
<dbReference type="AlphaFoldDB" id="S7QGC7"/>
<feature type="transmembrane region" description="Helical" evidence="2">
    <location>
        <begin position="43"/>
        <end position="64"/>
    </location>
</feature>
<accession>S7QGC7</accession>
<evidence type="ECO:0000313" key="3">
    <source>
        <dbReference type="EMBL" id="EPQ58467.1"/>
    </source>
</evidence>